<feature type="chain" id="PRO_5018334985" description="DUF945 family protein" evidence="1">
    <location>
        <begin position="21"/>
        <end position="368"/>
    </location>
</feature>
<sequence>MNKGVIGGIAAVVIVGGAFAANSVMNSKAEEAVQNLIADANQKSVSQVGKLSTEQVSCSVLFDDSCSLSGVQFSNYENPQQSFKVDMLTISGIKSYLAAASEGSDHALPMGKTNVGLTLKGISSLDGKTLNDVIATESPKFYSALTDDIKTALVDNAFHIQANVNNDVSSSRFISDDDVTLRFDNLPLSFKAQVKYTYNGDMAILNDPKAAMKNQANIIGLLSNFTVNNLSVAVEQGQYMFTDVFHGFYINYIDRCNDAERCTKRSNQPFPEPYNTYEKPLTSEEFEDALVKVVDSKQGDIYQQFERIASRSIFTPEELHKIAQFIVKGDTTMTIKLTNKNDAPVIGFADVIGRGMKSLRSKVDVEIQ</sequence>
<dbReference type="RefSeq" id="WP_124937893.1">
    <property type="nucleotide sequence ID" value="NZ_RJVQ01000006.1"/>
</dbReference>
<evidence type="ECO:0008006" key="4">
    <source>
        <dbReference type="Google" id="ProtNLM"/>
    </source>
</evidence>
<protein>
    <recommendedName>
        <fullName evidence="4">DUF945 family protein</fullName>
    </recommendedName>
</protein>
<evidence type="ECO:0000313" key="3">
    <source>
        <dbReference type="Proteomes" id="UP000281112"/>
    </source>
</evidence>
<proteinExistence type="predicted"/>
<accession>A0A3N9TFV6</accession>
<organism evidence="2 3">
    <name type="scientific">Vibrio viridaestus</name>
    <dbReference type="NCBI Taxonomy" id="2487322"/>
    <lineage>
        <taxon>Bacteria</taxon>
        <taxon>Pseudomonadati</taxon>
        <taxon>Pseudomonadota</taxon>
        <taxon>Gammaproteobacteria</taxon>
        <taxon>Vibrionales</taxon>
        <taxon>Vibrionaceae</taxon>
        <taxon>Vibrio</taxon>
    </lineage>
</organism>
<gene>
    <name evidence="2" type="ORF">EES38_14340</name>
</gene>
<name>A0A3N9TFV6_9VIBR</name>
<evidence type="ECO:0000313" key="2">
    <source>
        <dbReference type="EMBL" id="RQW62355.1"/>
    </source>
</evidence>
<reference evidence="2 3" key="1">
    <citation type="submission" date="2018-11" db="EMBL/GenBank/DDBJ databases">
        <title>Vibrio LJC006 sp. nov., isolated from seawater during the bloom of the enteromorpha.</title>
        <authorList>
            <person name="Liang J."/>
        </authorList>
    </citation>
    <scope>NUCLEOTIDE SEQUENCE [LARGE SCALE GENOMIC DNA]</scope>
    <source>
        <strain evidence="2 3">LJC006</strain>
    </source>
</reference>
<dbReference type="AlphaFoldDB" id="A0A3N9TFV6"/>
<dbReference type="EMBL" id="RJVQ01000006">
    <property type="protein sequence ID" value="RQW62355.1"/>
    <property type="molecule type" value="Genomic_DNA"/>
</dbReference>
<dbReference type="Proteomes" id="UP000281112">
    <property type="component" value="Unassembled WGS sequence"/>
</dbReference>
<feature type="signal peptide" evidence="1">
    <location>
        <begin position="1"/>
        <end position="20"/>
    </location>
</feature>
<keyword evidence="3" id="KW-1185">Reference proteome</keyword>
<keyword evidence="1" id="KW-0732">Signal</keyword>
<comment type="caution">
    <text evidence="2">The sequence shown here is derived from an EMBL/GenBank/DDBJ whole genome shotgun (WGS) entry which is preliminary data.</text>
</comment>
<evidence type="ECO:0000256" key="1">
    <source>
        <dbReference type="SAM" id="SignalP"/>
    </source>
</evidence>